<dbReference type="EMBL" id="SNXY01000008">
    <property type="protein sequence ID" value="TDP84173.1"/>
    <property type="molecule type" value="Genomic_DNA"/>
</dbReference>
<dbReference type="Pfam" id="PF03073">
    <property type="entry name" value="TspO_MBR"/>
    <property type="match status" value="1"/>
</dbReference>
<feature type="transmembrane region" description="Helical" evidence="6">
    <location>
        <begin position="86"/>
        <end position="104"/>
    </location>
</feature>
<dbReference type="Gene3D" id="1.20.1260.100">
    <property type="entry name" value="TspO/MBR protein"/>
    <property type="match status" value="1"/>
</dbReference>
<dbReference type="CDD" id="cd15904">
    <property type="entry name" value="TSPO_MBR"/>
    <property type="match status" value="1"/>
</dbReference>
<dbReference type="GO" id="GO:0033013">
    <property type="term" value="P:tetrapyrrole metabolic process"/>
    <property type="evidence" value="ECO:0007669"/>
    <property type="project" value="UniProtKB-ARBA"/>
</dbReference>
<evidence type="ECO:0000256" key="1">
    <source>
        <dbReference type="ARBA" id="ARBA00004141"/>
    </source>
</evidence>
<evidence type="ECO:0000256" key="5">
    <source>
        <dbReference type="ARBA" id="ARBA00023136"/>
    </source>
</evidence>
<gene>
    <name evidence="7" type="ORF">EDD54_2777</name>
</gene>
<organism evidence="7 8">
    <name type="scientific">Oharaeibacter diazotrophicus</name>
    <dbReference type="NCBI Taxonomy" id="1920512"/>
    <lineage>
        <taxon>Bacteria</taxon>
        <taxon>Pseudomonadati</taxon>
        <taxon>Pseudomonadota</taxon>
        <taxon>Alphaproteobacteria</taxon>
        <taxon>Hyphomicrobiales</taxon>
        <taxon>Pleomorphomonadaceae</taxon>
        <taxon>Oharaeibacter</taxon>
    </lineage>
</organism>
<proteinExistence type="inferred from homology"/>
<evidence type="ECO:0000256" key="6">
    <source>
        <dbReference type="SAM" id="Phobius"/>
    </source>
</evidence>
<sequence length="163" mass="17214">MTRSSTAVASAFRLLGAVALCFSAAAIGSAATLPAIPTWYAGLDKPAFTPPNAVFGPVWTLLYLLMALVLWRLFEAPAGPARRRALTAFLVQLVLNAAWSVAFFGLHSPAAGLAVILPLWLAIAWTIAAARPVVGRWSLALAPYLAWVSYAVALNVGVLLLND</sequence>
<keyword evidence="8" id="KW-1185">Reference proteome</keyword>
<dbReference type="PIRSF" id="PIRSF005859">
    <property type="entry name" value="PBR"/>
    <property type="match status" value="1"/>
</dbReference>
<dbReference type="PANTHER" id="PTHR10057:SF0">
    <property type="entry name" value="TRANSLOCATOR PROTEIN"/>
    <property type="match status" value="1"/>
</dbReference>
<dbReference type="RefSeq" id="WP_245515770.1">
    <property type="nucleotide sequence ID" value="NZ_BSPM01000002.1"/>
</dbReference>
<feature type="transmembrane region" description="Helical" evidence="6">
    <location>
        <begin position="110"/>
        <end position="129"/>
    </location>
</feature>
<evidence type="ECO:0000256" key="2">
    <source>
        <dbReference type="ARBA" id="ARBA00007524"/>
    </source>
</evidence>
<keyword evidence="5 6" id="KW-0472">Membrane</keyword>
<comment type="caution">
    <text evidence="7">The sequence shown here is derived from an EMBL/GenBank/DDBJ whole genome shotgun (WGS) entry which is preliminary data.</text>
</comment>
<dbReference type="FunFam" id="1.20.1260.100:FF:000001">
    <property type="entry name" value="translocator protein 2"/>
    <property type="match status" value="1"/>
</dbReference>
<evidence type="ECO:0000256" key="4">
    <source>
        <dbReference type="ARBA" id="ARBA00022989"/>
    </source>
</evidence>
<dbReference type="AlphaFoldDB" id="A0A4R6RDA6"/>
<feature type="transmembrane region" description="Helical" evidence="6">
    <location>
        <begin position="141"/>
        <end position="161"/>
    </location>
</feature>
<evidence type="ECO:0000256" key="3">
    <source>
        <dbReference type="ARBA" id="ARBA00022692"/>
    </source>
</evidence>
<feature type="transmembrane region" description="Helical" evidence="6">
    <location>
        <begin position="54"/>
        <end position="74"/>
    </location>
</feature>
<comment type="subcellular location">
    <subcellularLocation>
        <location evidence="1">Membrane</location>
        <topology evidence="1">Multi-pass membrane protein</topology>
    </subcellularLocation>
</comment>
<evidence type="ECO:0000313" key="7">
    <source>
        <dbReference type="EMBL" id="TDP84173.1"/>
    </source>
</evidence>
<reference evidence="7 8" key="1">
    <citation type="submission" date="2019-03" db="EMBL/GenBank/DDBJ databases">
        <title>Genomic Encyclopedia of Type Strains, Phase IV (KMG-IV): sequencing the most valuable type-strain genomes for metagenomic binning, comparative biology and taxonomic classification.</title>
        <authorList>
            <person name="Goeker M."/>
        </authorList>
    </citation>
    <scope>NUCLEOTIDE SEQUENCE [LARGE SCALE GENOMIC DNA]</scope>
    <source>
        <strain evidence="7 8">DSM 102969</strain>
    </source>
</reference>
<protein>
    <submittedName>
        <fullName evidence="7">TspO/MBR related protein</fullName>
    </submittedName>
</protein>
<dbReference type="InterPro" id="IPR004307">
    <property type="entry name" value="TspO_MBR"/>
</dbReference>
<comment type="similarity">
    <text evidence="2">Belongs to the TspO/BZRP family.</text>
</comment>
<dbReference type="PANTHER" id="PTHR10057">
    <property type="entry name" value="PERIPHERAL-TYPE BENZODIAZEPINE RECEPTOR"/>
    <property type="match status" value="1"/>
</dbReference>
<dbReference type="InterPro" id="IPR038330">
    <property type="entry name" value="TspO/MBR-related_sf"/>
</dbReference>
<dbReference type="Proteomes" id="UP000294547">
    <property type="component" value="Unassembled WGS sequence"/>
</dbReference>
<name>A0A4R6RDA6_9HYPH</name>
<accession>A0A4R6RDA6</accession>
<evidence type="ECO:0000313" key="8">
    <source>
        <dbReference type="Proteomes" id="UP000294547"/>
    </source>
</evidence>
<keyword evidence="3 6" id="KW-0812">Transmembrane</keyword>
<keyword evidence="4 6" id="KW-1133">Transmembrane helix</keyword>
<dbReference type="GO" id="GO:0016020">
    <property type="term" value="C:membrane"/>
    <property type="evidence" value="ECO:0007669"/>
    <property type="project" value="UniProtKB-SubCell"/>
</dbReference>